<name>A0AAW1YXA4_CULAL</name>
<dbReference type="PANTHER" id="PTHR46880:SF9">
    <property type="entry name" value="ZINC FINGER PROTEIN 862"/>
    <property type="match status" value="1"/>
</dbReference>
<evidence type="ECO:0008006" key="3">
    <source>
        <dbReference type="Google" id="ProtNLM"/>
    </source>
</evidence>
<dbReference type="Proteomes" id="UP001479290">
    <property type="component" value="Unassembled WGS sequence"/>
</dbReference>
<gene>
    <name evidence="1" type="ORF">ABG768_017191</name>
</gene>
<dbReference type="AlphaFoldDB" id="A0AAW1YXA4"/>
<sequence length="346" mass="38777">MKAAQFERMRLLFRNVHAIGKKMRPFSDYVWMCEGDEQKGLAVGKTYRNANQSQVFMHYIAEVERRKVKEEISATKFISIMADGSTDSSVMEEELVYTRMSRAGKVKVQFVGIQALKKADAACITDAICSQMSAVSGGEEEWKEKLVACGTDGAAVMTGSKTGVVSRLRVERTYILGVHCMAHHLELAFKDVMKTNSHCRKVEDLLTGLFTLYHRSPLNRAKLKDSFSVLGIKPLMPTRVGGTRWVSHLLRALDHFLRGFKGIVQHLEQMQSPDDEGVNAAQQSKARGFYKLVTDGDALKFSSFLHDTLTHLSNLSVKLQQSCLTVADVHSCLTSTQAVILKYKYR</sequence>
<dbReference type="EMBL" id="JAWDJR010000023">
    <property type="protein sequence ID" value="KAK9953173.1"/>
    <property type="molecule type" value="Genomic_DNA"/>
</dbReference>
<comment type="caution">
    <text evidence="1">The sequence shown here is derived from an EMBL/GenBank/DDBJ whole genome shotgun (WGS) entry which is preliminary data.</text>
</comment>
<keyword evidence="2" id="KW-1185">Reference proteome</keyword>
<dbReference type="PANTHER" id="PTHR46880">
    <property type="entry name" value="RAS-ASSOCIATING DOMAIN-CONTAINING PROTEIN"/>
    <property type="match status" value="1"/>
</dbReference>
<evidence type="ECO:0000313" key="1">
    <source>
        <dbReference type="EMBL" id="KAK9953173.1"/>
    </source>
</evidence>
<evidence type="ECO:0000313" key="2">
    <source>
        <dbReference type="Proteomes" id="UP001479290"/>
    </source>
</evidence>
<dbReference type="InterPro" id="IPR012337">
    <property type="entry name" value="RNaseH-like_sf"/>
</dbReference>
<organism evidence="1 2">
    <name type="scientific">Culter alburnus</name>
    <name type="common">Topmouth culter</name>
    <dbReference type="NCBI Taxonomy" id="194366"/>
    <lineage>
        <taxon>Eukaryota</taxon>
        <taxon>Metazoa</taxon>
        <taxon>Chordata</taxon>
        <taxon>Craniata</taxon>
        <taxon>Vertebrata</taxon>
        <taxon>Euteleostomi</taxon>
        <taxon>Actinopterygii</taxon>
        <taxon>Neopterygii</taxon>
        <taxon>Teleostei</taxon>
        <taxon>Ostariophysi</taxon>
        <taxon>Cypriniformes</taxon>
        <taxon>Xenocyprididae</taxon>
        <taxon>Xenocypridinae</taxon>
        <taxon>Culter</taxon>
    </lineage>
</organism>
<proteinExistence type="predicted"/>
<reference evidence="1 2" key="1">
    <citation type="submission" date="2024-05" db="EMBL/GenBank/DDBJ databases">
        <title>A high-quality chromosomal-level genome assembly of Topmouth culter (Culter alburnus).</title>
        <authorList>
            <person name="Zhao H."/>
        </authorList>
    </citation>
    <scope>NUCLEOTIDE SEQUENCE [LARGE SCALE GENOMIC DNA]</scope>
    <source>
        <strain evidence="1">CATC2023</strain>
        <tissue evidence="1">Muscle</tissue>
    </source>
</reference>
<protein>
    <recommendedName>
        <fullName evidence="3">DUF4371 domain-containing protein</fullName>
    </recommendedName>
</protein>
<accession>A0AAW1YXA4</accession>
<dbReference type="SUPFAM" id="SSF53098">
    <property type="entry name" value="Ribonuclease H-like"/>
    <property type="match status" value="1"/>
</dbReference>